<sequence>MFAAFTGRMRAPNSLSFRKQNLGLWSMHSRILSLQ</sequence>
<dbReference type="EMBL" id="GGEC01057893">
    <property type="protein sequence ID" value="MBX38377.1"/>
    <property type="molecule type" value="Transcribed_RNA"/>
</dbReference>
<dbReference type="AlphaFoldDB" id="A0A2P2N7A1"/>
<name>A0A2P2N7A1_RHIMU</name>
<protein>
    <submittedName>
        <fullName evidence="1">Uncharacterized protein</fullName>
    </submittedName>
</protein>
<evidence type="ECO:0000313" key="1">
    <source>
        <dbReference type="EMBL" id="MBX38377.1"/>
    </source>
</evidence>
<accession>A0A2P2N7A1</accession>
<reference evidence="1" key="1">
    <citation type="submission" date="2018-02" db="EMBL/GenBank/DDBJ databases">
        <title>Rhizophora mucronata_Transcriptome.</title>
        <authorList>
            <person name="Meera S.P."/>
            <person name="Sreeshan A."/>
            <person name="Augustine A."/>
        </authorList>
    </citation>
    <scope>NUCLEOTIDE SEQUENCE</scope>
    <source>
        <tissue evidence="1">Leaf</tissue>
    </source>
</reference>
<proteinExistence type="predicted"/>
<organism evidence="1">
    <name type="scientific">Rhizophora mucronata</name>
    <name type="common">Asiatic mangrove</name>
    <dbReference type="NCBI Taxonomy" id="61149"/>
    <lineage>
        <taxon>Eukaryota</taxon>
        <taxon>Viridiplantae</taxon>
        <taxon>Streptophyta</taxon>
        <taxon>Embryophyta</taxon>
        <taxon>Tracheophyta</taxon>
        <taxon>Spermatophyta</taxon>
        <taxon>Magnoliopsida</taxon>
        <taxon>eudicotyledons</taxon>
        <taxon>Gunneridae</taxon>
        <taxon>Pentapetalae</taxon>
        <taxon>rosids</taxon>
        <taxon>fabids</taxon>
        <taxon>Malpighiales</taxon>
        <taxon>Rhizophoraceae</taxon>
        <taxon>Rhizophora</taxon>
    </lineage>
</organism>